<dbReference type="EMBL" id="BOOG01000004">
    <property type="protein sequence ID" value="GIH68004.1"/>
    <property type="molecule type" value="Genomic_DNA"/>
</dbReference>
<proteinExistence type="predicted"/>
<dbReference type="Proteomes" id="UP000610966">
    <property type="component" value="Unassembled WGS sequence"/>
</dbReference>
<keyword evidence="3" id="KW-1185">Reference proteome</keyword>
<feature type="region of interest" description="Disordered" evidence="1">
    <location>
        <begin position="537"/>
        <end position="561"/>
    </location>
</feature>
<organism evidence="2 3">
    <name type="scientific">Sphaerimonospora thailandensis</name>
    <dbReference type="NCBI Taxonomy" id="795644"/>
    <lineage>
        <taxon>Bacteria</taxon>
        <taxon>Bacillati</taxon>
        <taxon>Actinomycetota</taxon>
        <taxon>Actinomycetes</taxon>
        <taxon>Streptosporangiales</taxon>
        <taxon>Streptosporangiaceae</taxon>
        <taxon>Sphaerimonospora</taxon>
    </lineage>
</organism>
<evidence type="ECO:0000313" key="2">
    <source>
        <dbReference type="EMBL" id="GIH68004.1"/>
    </source>
</evidence>
<gene>
    <name evidence="2" type="ORF">Mth01_02570</name>
</gene>
<evidence type="ECO:0000256" key="1">
    <source>
        <dbReference type="SAM" id="MobiDB-lite"/>
    </source>
</evidence>
<comment type="caution">
    <text evidence="2">The sequence shown here is derived from an EMBL/GenBank/DDBJ whole genome shotgun (WGS) entry which is preliminary data.</text>
</comment>
<dbReference type="AlphaFoldDB" id="A0A8J3R5S0"/>
<feature type="compositionally biased region" description="Pro residues" evidence="1">
    <location>
        <begin position="542"/>
        <end position="551"/>
    </location>
</feature>
<name>A0A8J3R5S0_9ACTN</name>
<evidence type="ECO:0000313" key="3">
    <source>
        <dbReference type="Proteomes" id="UP000610966"/>
    </source>
</evidence>
<reference evidence="2" key="1">
    <citation type="submission" date="2021-01" db="EMBL/GenBank/DDBJ databases">
        <title>Whole genome shotgun sequence of Sphaerimonospora thailandensis NBRC 107569.</title>
        <authorList>
            <person name="Komaki H."/>
            <person name="Tamura T."/>
        </authorList>
    </citation>
    <scope>NUCLEOTIDE SEQUENCE</scope>
    <source>
        <strain evidence="2">NBRC 107569</strain>
    </source>
</reference>
<accession>A0A8J3R5S0</accession>
<dbReference type="RefSeq" id="WP_204009933.1">
    <property type="nucleotide sequence ID" value="NZ_BOOG01000004.1"/>
</dbReference>
<protein>
    <submittedName>
        <fullName evidence="2">Uncharacterized protein</fullName>
    </submittedName>
</protein>
<sequence>MIPQKIVARLRVGRAWTVELHGGLGFAAGRLGTWLGVRETAVGPVLRVEVRLARGVADAAPLWDFVRERQRQEVLLGRWVHDPDTGVLALVAELPITGGASCVPTLARCVAELVYEAEAMAAIGVPELELGAATALTAINGRLRDRPHRIATHLRVAKSGRTTVETVLDEARTALRARPGEHTCAIRLDRHPRLGWGVRLAAAPGDAVWRPKETGGWGNISTGDGFVTRLNRLDEQFATFAPGRWAFDQNGVTYRLFLSAAVLDTGGAHAVEAVIALAEAVAVRALPPTSARSGPLLVATSWPGDDTAGQDTAGQDACPFDAADIPEHPNRLTAYELYRDRPVDKPGSLAGTVVLVEVSDVDDDRLYVIPESWARGELRGYATLCHARTYRDVLVDDDAVETVVAALERRLEDDEPEEGDEAEGGVDARELFARRVAEDARFDTDAVFGVEGWRDWIPSAEESSAWFAESKVPVLWSRFKRVDGAWGIDYDPTDYLPAEDRERILAELRVLGCEIRECPGLVRLYWDPDPDLVARIDAGEWPPRPEAPKPAPAYDRSEEPA</sequence>